<sequence length="85" mass="9510">MQQVNLNVDQLRTLIREVIKQVLQEKGIGSTNSLTHSAAPLTEKRLMNYCTQHVSKVVITDNSVVTPLAKAKARKLGIEIVRQDE</sequence>
<evidence type="ECO:0000313" key="4">
    <source>
        <dbReference type="Proteomes" id="UP000094761"/>
    </source>
</evidence>
<organism evidence="2 4">
    <name type="scientific">Vibrio europaeus</name>
    <dbReference type="NCBI Taxonomy" id="300876"/>
    <lineage>
        <taxon>Bacteria</taxon>
        <taxon>Pseudomonadati</taxon>
        <taxon>Pseudomonadota</taxon>
        <taxon>Gammaproteobacteria</taxon>
        <taxon>Vibrionales</taxon>
        <taxon>Vibrionaceae</taxon>
        <taxon>Vibrio</taxon>
        <taxon>Vibrio oreintalis group</taxon>
    </lineage>
</organism>
<evidence type="ECO:0000313" key="5">
    <source>
        <dbReference type="Proteomes" id="UP000501443"/>
    </source>
</evidence>
<evidence type="ECO:0000313" key="1">
    <source>
        <dbReference type="EMBL" id="MDC5742000.1"/>
    </source>
</evidence>
<reference evidence="1" key="3">
    <citation type="submission" date="2022-11" db="EMBL/GenBank/DDBJ databases">
        <title>Role of the vibriolysin VemA secreted by the emergent pathogen Vibrio europaeus in the colonization of Manila clam mucus.</title>
        <authorList>
            <person name="Martinez C."/>
            <person name="Rodriguez S."/>
            <person name="Vences A."/>
            <person name="Barja J.L."/>
            <person name="Toranzo A.E."/>
            <person name="Dubert J."/>
        </authorList>
    </citation>
    <scope>NUCLEOTIDE SEQUENCE</scope>
    <source>
        <strain evidence="1">3454</strain>
    </source>
</reference>
<gene>
    <name evidence="2" type="ORF">AZ468_15410</name>
    <name evidence="3" type="ORF">HOO69_20245</name>
    <name evidence="1" type="ORF">OPW20_18175</name>
</gene>
<reference evidence="3 5" key="2">
    <citation type="submission" date="2020-05" db="EMBL/GenBank/DDBJ databases">
        <title>First description outside Europe of the emergent pathogen for shellfish aquaculture Vibrio europaeus.</title>
        <authorList>
            <person name="Dubert J."/>
            <person name="Rojas R."/>
        </authorList>
    </citation>
    <scope>NUCLEOTIDE SEQUENCE [LARGE SCALE GENOMIC DNA]</scope>
    <source>
        <strain evidence="3 5">NPI-1</strain>
    </source>
</reference>
<protein>
    <submittedName>
        <fullName evidence="2">Uncharacterized protein</fullName>
    </submittedName>
</protein>
<dbReference type="Proteomes" id="UP000094761">
    <property type="component" value="Unassembled WGS sequence"/>
</dbReference>
<proteinExistence type="predicted"/>
<dbReference type="EMBL" id="JAPFIT010000019">
    <property type="protein sequence ID" value="MDC5742000.1"/>
    <property type="molecule type" value="Genomic_DNA"/>
</dbReference>
<name>A0A178J4Z4_9VIBR</name>
<evidence type="ECO:0000313" key="3">
    <source>
        <dbReference type="EMBL" id="QJY38890.1"/>
    </source>
</evidence>
<evidence type="ECO:0000313" key="2">
    <source>
        <dbReference type="EMBL" id="OAM96951.1"/>
    </source>
</evidence>
<accession>A0A178J4Z4</accession>
<dbReference type="EMBL" id="CP053543">
    <property type="protein sequence ID" value="QJY38890.1"/>
    <property type="molecule type" value="Genomic_DNA"/>
</dbReference>
<dbReference type="EMBL" id="LUAX01000007">
    <property type="protein sequence ID" value="OAM96951.1"/>
    <property type="molecule type" value="Genomic_DNA"/>
</dbReference>
<dbReference type="Proteomes" id="UP001150001">
    <property type="component" value="Unassembled WGS sequence"/>
</dbReference>
<evidence type="ECO:0000313" key="6">
    <source>
        <dbReference type="Proteomes" id="UP001150001"/>
    </source>
</evidence>
<dbReference type="AlphaFoldDB" id="A0A178J4Z4"/>
<keyword evidence="6" id="KW-1185">Reference proteome</keyword>
<dbReference type="RefSeq" id="WP_069668163.1">
    <property type="nucleotide sequence ID" value="NZ_CP053543.1"/>
</dbReference>
<dbReference type="Proteomes" id="UP000501443">
    <property type="component" value="Chromosome 2"/>
</dbReference>
<dbReference type="GeneID" id="78077099"/>
<reference evidence="2 4" key="1">
    <citation type="submission" date="2016-03" db="EMBL/GenBank/DDBJ databases">
        <title>Draft genome sequence of the Vibrio tubiashii subs. europaeus.</title>
        <authorList>
            <person name="Spinard E."/>
            <person name="Dubert J."/>
            <person name="Nelson D.R."/>
            <person name="Barja J.L."/>
        </authorList>
    </citation>
    <scope>NUCLEOTIDE SEQUENCE [LARGE SCALE GENOMIC DNA]</scope>
    <source>
        <strain evidence="4">PP-638</strain>
        <strain evidence="2">PP2-638</strain>
    </source>
</reference>